<name>A0A0R1QME0_9LACO</name>
<gene>
    <name evidence="1" type="ORF">FD29_GL001039</name>
</gene>
<dbReference type="EMBL" id="AZEZ01000088">
    <property type="protein sequence ID" value="KRL43354.1"/>
    <property type="molecule type" value="Genomic_DNA"/>
</dbReference>
<evidence type="ECO:0000313" key="1">
    <source>
        <dbReference type="EMBL" id="KRL43354.1"/>
    </source>
</evidence>
<keyword evidence="2" id="KW-1185">Reference proteome</keyword>
<proteinExistence type="predicted"/>
<dbReference type="AlphaFoldDB" id="A0A0R1QME0"/>
<dbReference type="Proteomes" id="UP000050872">
    <property type="component" value="Unassembled WGS sequence"/>
</dbReference>
<organism evidence="1 2">
    <name type="scientific">Companilactobacillus mindensis DSM 14500</name>
    <dbReference type="NCBI Taxonomy" id="1423770"/>
    <lineage>
        <taxon>Bacteria</taxon>
        <taxon>Bacillati</taxon>
        <taxon>Bacillota</taxon>
        <taxon>Bacilli</taxon>
        <taxon>Lactobacillales</taxon>
        <taxon>Lactobacillaceae</taxon>
        <taxon>Companilactobacillus</taxon>
    </lineage>
</organism>
<comment type="caution">
    <text evidence="1">The sequence shown here is derived from an EMBL/GenBank/DDBJ whole genome shotgun (WGS) entry which is preliminary data.</text>
</comment>
<accession>A0A0R1QME0</accession>
<evidence type="ECO:0000313" key="2">
    <source>
        <dbReference type="Proteomes" id="UP000050872"/>
    </source>
</evidence>
<reference evidence="1 2" key="1">
    <citation type="journal article" date="2015" name="Genome Announc.">
        <title>Expanding the biotechnology potential of lactobacilli through comparative genomics of 213 strains and associated genera.</title>
        <authorList>
            <person name="Sun Z."/>
            <person name="Harris H.M."/>
            <person name="McCann A."/>
            <person name="Guo C."/>
            <person name="Argimon S."/>
            <person name="Zhang W."/>
            <person name="Yang X."/>
            <person name="Jeffery I.B."/>
            <person name="Cooney J.C."/>
            <person name="Kagawa T.F."/>
            <person name="Liu W."/>
            <person name="Song Y."/>
            <person name="Salvetti E."/>
            <person name="Wrobel A."/>
            <person name="Rasinkangas P."/>
            <person name="Parkhill J."/>
            <person name="Rea M.C."/>
            <person name="O'Sullivan O."/>
            <person name="Ritari J."/>
            <person name="Douillard F.P."/>
            <person name="Paul Ross R."/>
            <person name="Yang R."/>
            <person name="Briner A.E."/>
            <person name="Felis G.E."/>
            <person name="de Vos W.M."/>
            <person name="Barrangou R."/>
            <person name="Klaenhammer T.R."/>
            <person name="Caufield P.W."/>
            <person name="Cui Y."/>
            <person name="Zhang H."/>
            <person name="O'Toole P.W."/>
        </authorList>
    </citation>
    <scope>NUCLEOTIDE SEQUENCE [LARGE SCALE GENOMIC DNA]</scope>
    <source>
        <strain evidence="1 2">DSM 14500</strain>
    </source>
</reference>
<dbReference type="PATRIC" id="fig|1423770.3.peg.1071"/>
<dbReference type="STRING" id="1423770.FD29_GL001039"/>
<protein>
    <submittedName>
        <fullName evidence="1">Uncharacterized protein</fullName>
    </submittedName>
</protein>
<sequence>MGNANYPKGVKTTIYNNIVKDPTKEQIDMFVEGLLLLSDGDSHLGTQVIKRDELSVD</sequence>